<dbReference type="PANTHER" id="PTHR11695">
    <property type="entry name" value="ALCOHOL DEHYDROGENASE RELATED"/>
    <property type="match status" value="1"/>
</dbReference>
<dbReference type="InterPro" id="IPR013154">
    <property type="entry name" value="ADH-like_N"/>
</dbReference>
<dbReference type="SMART" id="SM00829">
    <property type="entry name" value="PKS_ER"/>
    <property type="match status" value="1"/>
</dbReference>
<dbReference type="SUPFAM" id="SSF51735">
    <property type="entry name" value="NAD(P)-binding Rossmann-fold domains"/>
    <property type="match status" value="1"/>
</dbReference>
<dbReference type="CDD" id="cd08267">
    <property type="entry name" value="MDR1"/>
    <property type="match status" value="1"/>
</dbReference>
<dbReference type="PANTHER" id="PTHR11695:SF648">
    <property type="entry name" value="ZINC-BINDING OXIDOREDUCTASE"/>
    <property type="match status" value="1"/>
</dbReference>
<dbReference type="InterPro" id="IPR011032">
    <property type="entry name" value="GroES-like_sf"/>
</dbReference>
<protein>
    <submittedName>
        <fullName evidence="2">Oxidoreductase, zinc-binding dehydrogenase family protein</fullName>
    </submittedName>
</protein>
<dbReference type="GO" id="GO:0016491">
    <property type="term" value="F:oxidoreductase activity"/>
    <property type="evidence" value="ECO:0007669"/>
    <property type="project" value="InterPro"/>
</dbReference>
<evidence type="ECO:0000313" key="3">
    <source>
        <dbReference type="Proteomes" id="UP000005938"/>
    </source>
</evidence>
<dbReference type="Pfam" id="PF13602">
    <property type="entry name" value="ADH_zinc_N_2"/>
    <property type="match status" value="1"/>
</dbReference>
<dbReference type="Proteomes" id="UP000005938">
    <property type="component" value="Unassembled WGS sequence"/>
</dbReference>
<dbReference type="Gene3D" id="3.90.180.10">
    <property type="entry name" value="Medium-chain alcohol dehydrogenases, catalytic domain"/>
    <property type="match status" value="1"/>
</dbReference>
<proteinExistence type="predicted"/>
<organism evidence="2 3">
    <name type="scientific">Imtechella halotolerans K1</name>
    <dbReference type="NCBI Taxonomy" id="946077"/>
    <lineage>
        <taxon>Bacteria</taxon>
        <taxon>Pseudomonadati</taxon>
        <taxon>Bacteroidota</taxon>
        <taxon>Flavobacteriia</taxon>
        <taxon>Flavobacteriales</taxon>
        <taxon>Flavobacteriaceae</taxon>
        <taxon>Imtechella</taxon>
    </lineage>
</organism>
<dbReference type="InterPro" id="IPR036291">
    <property type="entry name" value="NAD(P)-bd_dom_sf"/>
</dbReference>
<feature type="domain" description="Enoyl reductase (ER)" evidence="1">
    <location>
        <begin position="10"/>
        <end position="301"/>
    </location>
</feature>
<dbReference type="EMBL" id="AJJU01000034">
    <property type="protein sequence ID" value="EID72749.1"/>
    <property type="molecule type" value="Genomic_DNA"/>
</dbReference>
<accession>I0W8N3</accession>
<name>I0W8N3_9FLAO</name>
<dbReference type="OrthoDB" id="9787435at2"/>
<evidence type="ECO:0000259" key="1">
    <source>
        <dbReference type="SMART" id="SM00829"/>
    </source>
</evidence>
<comment type="caution">
    <text evidence="2">The sequence shown here is derived from an EMBL/GenBank/DDBJ whole genome shotgun (WGS) entry which is preliminary data.</text>
</comment>
<sequence>MRAVICTKYGPPEVLQIKEVSKPTPKAHQVLIKIMATAVNSGDVRIRKLDANGLMKMIMQLILGFSSPRKSILGTVYSGVVESIGNKVTHFKIGDDVFGMTGLNFGTYSEYITVHQKSNIVQMPRNATYQEAAAIIFGGQTAIHFLNKAKISTKKQPEVLIIGGTGSVGSAAIQIAKYYKVSLTSVCSSEGEDLVRSLGVTNRILYDKEDFTKHTQKYDIIFDAVGKYHRKMCKRLLNKNGVYLSVKVGYASETKYQLELLKELFEKGEYKALIDKTFRMEEVVEAHRYVETGRKKGNVILKIR</sequence>
<dbReference type="SUPFAM" id="SSF50129">
    <property type="entry name" value="GroES-like"/>
    <property type="match status" value="1"/>
</dbReference>
<keyword evidence="3" id="KW-1185">Reference proteome</keyword>
<dbReference type="eggNOG" id="COG0604">
    <property type="taxonomic scope" value="Bacteria"/>
</dbReference>
<reference evidence="2 3" key="1">
    <citation type="journal article" date="2012" name="J. Bacteriol.">
        <title>Genome Sequence of the Halotolerant Bacterium Imtechella halotolerans K1T.</title>
        <authorList>
            <person name="Kumar S."/>
            <person name="Vikram S."/>
            <person name="Subramanian S."/>
            <person name="Raghava G.P."/>
            <person name="Pinnaka A.K."/>
        </authorList>
    </citation>
    <scope>NUCLEOTIDE SEQUENCE [LARGE SCALE GENOMIC DNA]</scope>
    <source>
        <strain evidence="2 3">K1</strain>
    </source>
</reference>
<dbReference type="Pfam" id="PF08240">
    <property type="entry name" value="ADH_N"/>
    <property type="match status" value="1"/>
</dbReference>
<dbReference type="STRING" id="946077.W5A_11489"/>
<dbReference type="InterPro" id="IPR050700">
    <property type="entry name" value="YIM1/Zinc_Alcohol_DH_Fams"/>
</dbReference>
<evidence type="ECO:0000313" key="2">
    <source>
        <dbReference type="EMBL" id="EID72749.1"/>
    </source>
</evidence>
<gene>
    <name evidence="2" type="ORF">W5A_11489</name>
</gene>
<dbReference type="AlphaFoldDB" id="I0W8N3"/>
<dbReference type="Gene3D" id="3.40.50.720">
    <property type="entry name" value="NAD(P)-binding Rossmann-like Domain"/>
    <property type="match status" value="1"/>
</dbReference>
<dbReference type="InterPro" id="IPR020843">
    <property type="entry name" value="ER"/>
</dbReference>